<dbReference type="AlphaFoldDB" id="F1YJA1"/>
<keyword evidence="7 11" id="KW-0479">Metal-binding</keyword>
<evidence type="ECO:0000256" key="1">
    <source>
        <dbReference type="ARBA" id="ARBA00001946"/>
    </source>
</evidence>
<dbReference type="CDD" id="cd00887">
    <property type="entry name" value="MoeA"/>
    <property type="match status" value="1"/>
</dbReference>
<dbReference type="InterPro" id="IPR001453">
    <property type="entry name" value="MoaB/Mog_dom"/>
</dbReference>
<dbReference type="SUPFAM" id="SSF63882">
    <property type="entry name" value="MoeA N-terminal region -like"/>
    <property type="match status" value="1"/>
</dbReference>
<evidence type="ECO:0000313" key="13">
    <source>
        <dbReference type="EMBL" id="EGD55134.1"/>
    </source>
</evidence>
<evidence type="ECO:0000256" key="2">
    <source>
        <dbReference type="ARBA" id="ARBA00002901"/>
    </source>
</evidence>
<name>F1YJA1_9ACTN</name>
<keyword evidence="5 11" id="KW-0500">Molybdenum</keyword>
<proteinExistence type="inferred from homology"/>
<gene>
    <name evidence="13" type="ORF">SCNU_09689</name>
</gene>
<evidence type="ECO:0000256" key="9">
    <source>
        <dbReference type="ARBA" id="ARBA00023150"/>
    </source>
</evidence>
<comment type="cofactor">
    <cofactor evidence="1 11">
        <name>Mg(2+)</name>
        <dbReference type="ChEBI" id="CHEBI:18420"/>
    </cofactor>
</comment>
<keyword evidence="6 11" id="KW-0808">Transferase</keyword>
<dbReference type="RefSeq" id="WP_009679165.1">
    <property type="nucleotide sequence ID" value="NZ_AEUD01000007.1"/>
</dbReference>
<dbReference type="NCBIfam" id="TIGR00177">
    <property type="entry name" value="molyb_syn"/>
    <property type="match status" value="1"/>
</dbReference>
<dbReference type="InterPro" id="IPR036135">
    <property type="entry name" value="MoeA_linker/N_sf"/>
</dbReference>
<dbReference type="Pfam" id="PF03453">
    <property type="entry name" value="MoeA_N"/>
    <property type="match status" value="1"/>
</dbReference>
<evidence type="ECO:0000256" key="3">
    <source>
        <dbReference type="ARBA" id="ARBA00005046"/>
    </source>
</evidence>
<dbReference type="STRING" id="644548.SCNU_09689"/>
<dbReference type="FunFam" id="3.40.980.10:FF:000004">
    <property type="entry name" value="Molybdopterin molybdenumtransferase"/>
    <property type="match status" value="1"/>
</dbReference>
<protein>
    <recommendedName>
        <fullName evidence="11">Molybdopterin molybdenumtransferase</fullName>
        <ecNumber evidence="11">2.10.1.1</ecNumber>
    </recommendedName>
</protein>
<comment type="function">
    <text evidence="2 11">Catalyzes the insertion of molybdate into adenylated molybdopterin with the concomitant release of AMP.</text>
</comment>
<dbReference type="PANTHER" id="PTHR10192:SF5">
    <property type="entry name" value="GEPHYRIN"/>
    <property type="match status" value="1"/>
</dbReference>
<dbReference type="eggNOG" id="COG0303">
    <property type="taxonomic scope" value="Bacteria"/>
</dbReference>
<dbReference type="InterPro" id="IPR038987">
    <property type="entry name" value="MoeA-like"/>
</dbReference>
<dbReference type="UniPathway" id="UPA00344"/>
<accession>F1YJA1</accession>
<comment type="similarity">
    <text evidence="4 11">Belongs to the MoeA family.</text>
</comment>
<keyword evidence="9 11" id="KW-0501">Molybdenum cofactor biosynthesis</keyword>
<dbReference type="GO" id="GO:0006777">
    <property type="term" value="P:Mo-molybdopterin cofactor biosynthetic process"/>
    <property type="evidence" value="ECO:0007669"/>
    <property type="project" value="UniProtKB-UniRule"/>
</dbReference>
<evidence type="ECO:0000256" key="10">
    <source>
        <dbReference type="ARBA" id="ARBA00047317"/>
    </source>
</evidence>
<dbReference type="Pfam" id="PF03454">
    <property type="entry name" value="MoeA_C"/>
    <property type="match status" value="1"/>
</dbReference>
<dbReference type="EMBL" id="AEUD01000007">
    <property type="protein sequence ID" value="EGD55134.1"/>
    <property type="molecule type" value="Genomic_DNA"/>
</dbReference>
<reference evidence="13 14" key="1">
    <citation type="journal article" date="2011" name="J. Bacteriol.">
        <title>Draft Genome Sequence of Gordonia neofelifaecis NRRL B-59395, a Cholesterol-Degrading Actinomycete.</title>
        <authorList>
            <person name="Ge F."/>
            <person name="Li W."/>
            <person name="Chen G."/>
            <person name="Liu Y."/>
            <person name="Zhang G."/>
            <person name="Yong B."/>
            <person name="Wang Q."/>
            <person name="Wang N."/>
            <person name="Huang Z."/>
            <person name="Li W."/>
            <person name="Wang J."/>
            <person name="Wu C."/>
            <person name="Xie Q."/>
            <person name="Liu G."/>
        </authorList>
    </citation>
    <scope>NUCLEOTIDE SEQUENCE [LARGE SCALE GENOMIC DNA]</scope>
    <source>
        <strain evidence="13 14">NRRL B-59395</strain>
    </source>
</reference>
<dbReference type="InterPro" id="IPR036425">
    <property type="entry name" value="MoaB/Mog-like_dom_sf"/>
</dbReference>
<dbReference type="EC" id="2.10.1.1" evidence="11"/>
<dbReference type="PANTHER" id="PTHR10192">
    <property type="entry name" value="MOLYBDOPTERIN BIOSYNTHESIS PROTEIN"/>
    <property type="match status" value="1"/>
</dbReference>
<keyword evidence="14" id="KW-1185">Reference proteome</keyword>
<evidence type="ECO:0000259" key="12">
    <source>
        <dbReference type="SMART" id="SM00852"/>
    </source>
</evidence>
<evidence type="ECO:0000256" key="11">
    <source>
        <dbReference type="RuleBase" id="RU365090"/>
    </source>
</evidence>
<dbReference type="Gene3D" id="2.40.340.10">
    <property type="entry name" value="MoeA, C-terminal, domain IV"/>
    <property type="match status" value="1"/>
</dbReference>
<dbReference type="Proteomes" id="UP000035065">
    <property type="component" value="Unassembled WGS sequence"/>
</dbReference>
<evidence type="ECO:0000256" key="5">
    <source>
        <dbReference type="ARBA" id="ARBA00022505"/>
    </source>
</evidence>
<dbReference type="Gene3D" id="3.40.980.10">
    <property type="entry name" value="MoaB/Mog-like domain"/>
    <property type="match status" value="1"/>
</dbReference>
<dbReference type="InterPro" id="IPR005110">
    <property type="entry name" value="MoeA_linker/N"/>
</dbReference>
<dbReference type="SMART" id="SM00852">
    <property type="entry name" value="MoCF_biosynth"/>
    <property type="match status" value="1"/>
</dbReference>
<evidence type="ECO:0000256" key="4">
    <source>
        <dbReference type="ARBA" id="ARBA00010763"/>
    </source>
</evidence>
<dbReference type="InterPro" id="IPR005111">
    <property type="entry name" value="MoeA_C_domain_IV"/>
</dbReference>
<dbReference type="GO" id="GO:0046872">
    <property type="term" value="F:metal ion binding"/>
    <property type="evidence" value="ECO:0007669"/>
    <property type="project" value="UniProtKB-UniRule"/>
</dbReference>
<dbReference type="GO" id="GO:0061599">
    <property type="term" value="F:molybdopterin molybdotransferase activity"/>
    <property type="evidence" value="ECO:0007669"/>
    <property type="project" value="UniProtKB-UniRule"/>
</dbReference>
<evidence type="ECO:0000313" key="14">
    <source>
        <dbReference type="Proteomes" id="UP000035065"/>
    </source>
</evidence>
<dbReference type="InterPro" id="IPR036688">
    <property type="entry name" value="MoeA_C_domain_IV_sf"/>
</dbReference>
<dbReference type="Pfam" id="PF00994">
    <property type="entry name" value="MoCF_biosynth"/>
    <property type="match status" value="1"/>
</dbReference>
<dbReference type="NCBIfam" id="NF045515">
    <property type="entry name" value="Glp_gephyrin"/>
    <property type="match status" value="1"/>
</dbReference>
<dbReference type="Gene3D" id="3.90.105.10">
    <property type="entry name" value="Molybdopterin biosynthesis moea protein, domain 2"/>
    <property type="match status" value="1"/>
</dbReference>
<evidence type="ECO:0000256" key="8">
    <source>
        <dbReference type="ARBA" id="ARBA00022842"/>
    </source>
</evidence>
<dbReference type="SUPFAM" id="SSF63867">
    <property type="entry name" value="MoeA C-terminal domain-like"/>
    <property type="match status" value="1"/>
</dbReference>
<dbReference type="GO" id="GO:0005829">
    <property type="term" value="C:cytosol"/>
    <property type="evidence" value="ECO:0007669"/>
    <property type="project" value="TreeGrafter"/>
</dbReference>
<dbReference type="OrthoDB" id="9804758at2"/>
<comment type="catalytic activity">
    <reaction evidence="10">
        <text>adenylyl-molybdopterin + molybdate = Mo-molybdopterin + AMP + H(+)</text>
        <dbReference type="Rhea" id="RHEA:35047"/>
        <dbReference type="ChEBI" id="CHEBI:15378"/>
        <dbReference type="ChEBI" id="CHEBI:36264"/>
        <dbReference type="ChEBI" id="CHEBI:62727"/>
        <dbReference type="ChEBI" id="CHEBI:71302"/>
        <dbReference type="ChEBI" id="CHEBI:456215"/>
        <dbReference type="EC" id="2.10.1.1"/>
    </reaction>
</comment>
<feature type="domain" description="MoaB/Mog" evidence="12">
    <location>
        <begin position="181"/>
        <end position="317"/>
    </location>
</feature>
<evidence type="ECO:0000256" key="7">
    <source>
        <dbReference type="ARBA" id="ARBA00022723"/>
    </source>
</evidence>
<comment type="pathway">
    <text evidence="3 11">Cofactor biosynthesis; molybdopterin biosynthesis.</text>
</comment>
<dbReference type="Gene3D" id="2.170.190.11">
    <property type="entry name" value="Molybdopterin biosynthesis moea protein, domain 3"/>
    <property type="match status" value="1"/>
</dbReference>
<comment type="caution">
    <text evidence="13">The sequence shown here is derived from an EMBL/GenBank/DDBJ whole genome shotgun (WGS) entry which is preliminary data.</text>
</comment>
<dbReference type="SUPFAM" id="SSF53218">
    <property type="entry name" value="Molybdenum cofactor biosynthesis proteins"/>
    <property type="match status" value="1"/>
</dbReference>
<organism evidence="13 14">
    <name type="scientific">Gordonia neofelifaecis NRRL B-59395</name>
    <dbReference type="NCBI Taxonomy" id="644548"/>
    <lineage>
        <taxon>Bacteria</taxon>
        <taxon>Bacillati</taxon>
        <taxon>Actinomycetota</taxon>
        <taxon>Actinomycetes</taxon>
        <taxon>Mycobacteriales</taxon>
        <taxon>Gordoniaceae</taxon>
        <taxon>Gordonia</taxon>
    </lineage>
</organism>
<evidence type="ECO:0000256" key="6">
    <source>
        <dbReference type="ARBA" id="ARBA00022679"/>
    </source>
</evidence>
<sequence>MITIDEHRARILASVSRSTATERSVHRSAGFVLADDVVSRWPVPLFDNSAMDGYAVRRADAVEGAILRVVADVPAGCADDPSFGPGEAVRIMTGAPVPADADAIVPLEHTDLGTEVRATPPESITVTVAPKPHAHIRRAGEDAAAGSVAVRAGTVLGPWQLSAIASAGHDRIPVVARPRVAVISTGSELVEPSDTPQRGQIPESNSVLLAAAIVDAGAEVGWTATVRDDEEALVATLADADVDAIVLTGGASVGSFDVVKAVLNGTGSIEFTTVAMQPGKPQGFGLTEAGVPVFCLPGNPVSVAVSFEMFVRPALRTMAGHPTIDRPRSVRRAATGWRSRADRVQVLPVTVDEHTVRPAAPGGSGSHLVTSLAEATALAVVPAEVIEVFEGDPVTVMELR</sequence>
<keyword evidence="8 11" id="KW-0460">Magnesium</keyword>